<keyword evidence="3" id="KW-0963">Cytoplasm</keyword>
<feature type="compositionally biased region" description="Low complexity" evidence="6">
    <location>
        <begin position="67"/>
        <end position="77"/>
    </location>
</feature>
<comment type="similarity">
    <text evidence="1 3 5">Belongs to the GrpE family.</text>
</comment>
<dbReference type="Gene3D" id="2.30.22.10">
    <property type="entry name" value="Head domain of nucleotide exchange factor GrpE"/>
    <property type="match status" value="1"/>
</dbReference>
<dbReference type="AlphaFoldDB" id="A0A1R4JZG6"/>
<feature type="region of interest" description="Disordered" evidence="6">
    <location>
        <begin position="1"/>
        <end position="85"/>
    </location>
</feature>
<feature type="compositionally biased region" description="Low complexity" evidence="6">
    <location>
        <begin position="31"/>
        <end position="43"/>
    </location>
</feature>
<dbReference type="PRINTS" id="PR00773">
    <property type="entry name" value="GRPEPROTEIN"/>
</dbReference>
<dbReference type="Proteomes" id="UP000196230">
    <property type="component" value="Unassembled WGS sequence"/>
</dbReference>
<evidence type="ECO:0000256" key="1">
    <source>
        <dbReference type="ARBA" id="ARBA00009054"/>
    </source>
</evidence>
<dbReference type="Gene3D" id="3.90.20.20">
    <property type="match status" value="1"/>
</dbReference>
<evidence type="ECO:0000313" key="7">
    <source>
        <dbReference type="EMBL" id="SJN37457.1"/>
    </source>
</evidence>
<dbReference type="Pfam" id="PF01025">
    <property type="entry name" value="GrpE"/>
    <property type="match status" value="1"/>
</dbReference>
<dbReference type="GO" id="GO:0051082">
    <property type="term" value="F:unfolded protein binding"/>
    <property type="evidence" value="ECO:0007669"/>
    <property type="project" value="TreeGrafter"/>
</dbReference>
<accession>A0A1R4JZG6</accession>
<comment type="function">
    <text evidence="3 4">Participates actively in the response to hyperosmotic and heat shock by preventing the aggregation of stress-denatured proteins, in association with DnaK and GrpE. It is the nucleotide exchange factor for DnaK and may function as a thermosensor. Unfolded proteins bind initially to DnaJ; upon interaction with the DnaJ-bound protein, DnaK hydrolyzes its bound ATP, resulting in the formation of a stable complex. GrpE releases ADP from DnaK; ATP binding to DnaK triggers the release of the substrate protein, thus completing the reaction cycle. Several rounds of ATP-dependent interactions between DnaJ, DnaK and GrpE are required for fully efficient folding.</text>
</comment>
<gene>
    <name evidence="3" type="primary">grpE</name>
    <name evidence="7" type="ORF">FM125_11610</name>
</gene>
<dbReference type="EMBL" id="FUKP01000073">
    <property type="protein sequence ID" value="SJN37457.1"/>
    <property type="molecule type" value="Genomic_DNA"/>
</dbReference>
<comment type="subcellular location">
    <subcellularLocation>
        <location evidence="3">Cytoplasm</location>
    </subcellularLocation>
</comment>
<dbReference type="HAMAP" id="MF_01151">
    <property type="entry name" value="GrpE"/>
    <property type="match status" value="1"/>
</dbReference>
<keyword evidence="3 4" id="KW-0346">Stress response</keyword>
<evidence type="ECO:0000256" key="4">
    <source>
        <dbReference type="RuleBase" id="RU000639"/>
    </source>
</evidence>
<feature type="compositionally biased region" description="Basic and acidic residues" evidence="6">
    <location>
        <begin position="1"/>
        <end position="18"/>
    </location>
</feature>
<evidence type="ECO:0000313" key="8">
    <source>
        <dbReference type="Proteomes" id="UP000196230"/>
    </source>
</evidence>
<evidence type="ECO:0000256" key="3">
    <source>
        <dbReference type="HAMAP-Rule" id="MF_01151"/>
    </source>
</evidence>
<organism evidence="7 8">
    <name type="scientific">Micrococcus lylae</name>
    <dbReference type="NCBI Taxonomy" id="1273"/>
    <lineage>
        <taxon>Bacteria</taxon>
        <taxon>Bacillati</taxon>
        <taxon>Actinomycetota</taxon>
        <taxon>Actinomycetes</taxon>
        <taxon>Micrococcales</taxon>
        <taxon>Micrococcaceae</taxon>
        <taxon>Micrococcus</taxon>
    </lineage>
</organism>
<dbReference type="GO" id="GO:0051087">
    <property type="term" value="F:protein-folding chaperone binding"/>
    <property type="evidence" value="ECO:0007669"/>
    <property type="project" value="InterPro"/>
</dbReference>
<evidence type="ECO:0000256" key="5">
    <source>
        <dbReference type="RuleBase" id="RU004478"/>
    </source>
</evidence>
<dbReference type="InterPro" id="IPR000740">
    <property type="entry name" value="GrpE"/>
</dbReference>
<sequence length="219" mass="23407">MSQDKQPDENTQPEDVRQDGQAAEAADRAAEQTAEQEAAAAQEVDGEQTDGDALSQAEQILREAGADADGAGAAPAGSDREAELEEDLRRVQAEYVNYKRRVDRDRDVAKDQGVLKAVTSLLPVLDDLDAARAAGELADGPMAAIATKLDTVLNGLGLERHDQESLAGTEFDPAVHEAVLRQPNDEVPAEHIVQVFRNGYVRNGRVLRAAQVMVSAGAE</sequence>
<keyword evidence="2 3" id="KW-0143">Chaperone</keyword>
<dbReference type="RefSeq" id="WP_143745350.1">
    <property type="nucleotide sequence ID" value="NZ_FUKP01000073.1"/>
</dbReference>
<dbReference type="InterPro" id="IPR013805">
    <property type="entry name" value="GrpE_CC"/>
</dbReference>
<dbReference type="PANTHER" id="PTHR21237">
    <property type="entry name" value="GRPE PROTEIN"/>
    <property type="match status" value="1"/>
</dbReference>
<comment type="subunit">
    <text evidence="3">Homodimer.</text>
</comment>
<dbReference type="GO" id="GO:0000774">
    <property type="term" value="F:adenyl-nucleotide exchange factor activity"/>
    <property type="evidence" value="ECO:0007669"/>
    <property type="project" value="InterPro"/>
</dbReference>
<dbReference type="CDD" id="cd00446">
    <property type="entry name" value="GrpE"/>
    <property type="match status" value="1"/>
</dbReference>
<evidence type="ECO:0000256" key="6">
    <source>
        <dbReference type="SAM" id="MobiDB-lite"/>
    </source>
</evidence>
<dbReference type="PANTHER" id="PTHR21237:SF23">
    <property type="entry name" value="GRPE PROTEIN HOMOLOG, MITOCHONDRIAL"/>
    <property type="match status" value="1"/>
</dbReference>
<dbReference type="GO" id="GO:0005737">
    <property type="term" value="C:cytoplasm"/>
    <property type="evidence" value="ECO:0007669"/>
    <property type="project" value="UniProtKB-SubCell"/>
</dbReference>
<reference evidence="7 8" key="1">
    <citation type="submission" date="2017-02" db="EMBL/GenBank/DDBJ databases">
        <authorList>
            <person name="Peterson S.W."/>
        </authorList>
    </citation>
    <scope>NUCLEOTIDE SEQUENCE [LARGE SCALE GENOMIC DNA]</scope>
    <source>
        <strain evidence="7 8">2B3F</strain>
    </source>
</reference>
<protein>
    <recommendedName>
        <fullName evidence="3 4">Protein GrpE</fullName>
    </recommendedName>
    <alternativeName>
        <fullName evidence="3">HSP-70 cofactor</fullName>
    </alternativeName>
</protein>
<proteinExistence type="inferred from homology"/>
<dbReference type="SUPFAM" id="SSF58014">
    <property type="entry name" value="Coiled-coil domain of nucleotide exchange factor GrpE"/>
    <property type="match status" value="1"/>
</dbReference>
<dbReference type="PROSITE" id="PS01071">
    <property type="entry name" value="GRPE"/>
    <property type="match status" value="1"/>
</dbReference>
<name>A0A1R4JZG6_9MICC</name>
<evidence type="ECO:0000256" key="2">
    <source>
        <dbReference type="ARBA" id="ARBA00023186"/>
    </source>
</evidence>
<dbReference type="GO" id="GO:0006457">
    <property type="term" value="P:protein folding"/>
    <property type="evidence" value="ECO:0007669"/>
    <property type="project" value="InterPro"/>
</dbReference>
<dbReference type="GO" id="GO:0042803">
    <property type="term" value="F:protein homodimerization activity"/>
    <property type="evidence" value="ECO:0007669"/>
    <property type="project" value="InterPro"/>
</dbReference>
<dbReference type="InterPro" id="IPR009012">
    <property type="entry name" value="GrpE_head"/>
</dbReference>
<dbReference type="SUPFAM" id="SSF51064">
    <property type="entry name" value="Head domain of nucleotide exchange factor GrpE"/>
    <property type="match status" value="1"/>
</dbReference>